<feature type="transmembrane region" description="Helical" evidence="4">
    <location>
        <begin position="248"/>
        <end position="265"/>
    </location>
</feature>
<feature type="transmembrane region" description="Helical" evidence="4">
    <location>
        <begin position="96"/>
        <end position="120"/>
    </location>
</feature>
<feature type="transmembrane region" description="Helical" evidence="4">
    <location>
        <begin position="205"/>
        <end position="228"/>
    </location>
</feature>
<reference evidence="5" key="1">
    <citation type="submission" date="2021-01" db="EMBL/GenBank/DDBJ databases">
        <authorList>
            <consortium name="Genoscope - CEA"/>
            <person name="William W."/>
        </authorList>
    </citation>
    <scope>NUCLEOTIDE SEQUENCE</scope>
</reference>
<sequence>MQPSSQSLEGYQEIRMKFSSSWTFMLTSLGFAAGFGSVWRFPYLVFKNGGGTFLIPYFILVFTLAIPLFFLEVGLGQCKGIGMAHLLDLEKPKLRGFGYVGIVICAYISTYYNLIMAYSLRYLWESFKYPIPWLASIVEQNTPFSRDYFYDSIVQMSTSITDLNHIIWSLFIAYIVSLIIVYFCIKEGVETSGKVAIVTATSPYVLLLILLIRGLLLEGSSEGIYYLFKPDFVKLFNPSVWVDAANQVIFQMSVGQAILCLYGSYRKKEDNLPNFSFAIPLLTALCGMLAGLVVFSYIGHVSLKFNIPISQLPLSGPDLAFVLYPAILAQMPMPNLWCILFFLVLLLLGIDTQFGFVDGIAGTIEDIYLGEVIVLGYKLTVQQVRLCVCSILGVIGLIYCTDVGFYLLSFVDTFGTNVSFMLGVLFEVFYFGSKERFEQLKKDLEQYGNHVPWLIEFSLTKLCHYTVIVLLIISVISQMKSSLDYSFYVVLIGWFISFSPFIAAIKIYLENRNRIDMSKTDLDIELLTKQVQQMGANCSNCNQCQKDKMELNNEVEVTKKSDSHKASSFSQQSSNSLIDGNDLKQTKCTPKEQKNTKFSVFSDDQEKEKSQQNKLNDKAIVIQKNWKAHKARESYKEVKKSLSESQKANDKQQQQQQQNDQATVASKDKKKYFNSLEFGINNANNVQSREKRPLFVFKSGATYEGEWVGNKRDGKGVQIWPDGARYDGEWVDNKACGKGSFYHVDGDSYIGEWADDRANGYGVYRQNNGAVYEGYWRNDQQHGKGEEKWSDLSSYKGDYFEGKKQGKGKYMWPDGSYFEGDWFENKINGYGEYYWSDGRIYKGSWQNNKMHGEGVYQWADGRIYHGSYVDDKKQGVGKYKWPDGRQYVGEWHDGKQHGKGKYILPDGKTKFGVWDQGRRLRWTEE</sequence>
<dbReference type="InterPro" id="IPR003409">
    <property type="entry name" value="MORN"/>
</dbReference>
<accession>A0A8S1SRN1</accession>
<dbReference type="PROSITE" id="PS50267">
    <property type="entry name" value="NA_NEUROTRAN_SYMP_3"/>
    <property type="match status" value="1"/>
</dbReference>
<dbReference type="OrthoDB" id="6581954at2759"/>
<feature type="compositionally biased region" description="Low complexity" evidence="3">
    <location>
        <begin position="651"/>
        <end position="662"/>
    </location>
</feature>
<gene>
    <name evidence="5" type="ORF">POCTA_138.1.T0160007</name>
</gene>
<feature type="region of interest" description="Disordered" evidence="3">
    <location>
        <begin position="560"/>
        <end position="616"/>
    </location>
</feature>
<feature type="transmembrane region" description="Helical" evidence="4">
    <location>
        <begin position="277"/>
        <end position="299"/>
    </location>
</feature>
<feature type="transmembrane region" description="Helical" evidence="4">
    <location>
        <begin position="386"/>
        <end position="408"/>
    </location>
</feature>
<dbReference type="Pfam" id="PF00209">
    <property type="entry name" value="SNF"/>
    <property type="match status" value="1"/>
</dbReference>
<keyword evidence="2" id="KW-0769">Symport</keyword>
<keyword evidence="4" id="KW-0472">Membrane</keyword>
<keyword evidence="2 4" id="KW-0812">Transmembrane</keyword>
<dbReference type="PROSITE" id="PS50096">
    <property type="entry name" value="IQ"/>
    <property type="match status" value="1"/>
</dbReference>
<dbReference type="PROSITE" id="PS00610">
    <property type="entry name" value="NA_NEUROTRAN_SYMP_1"/>
    <property type="match status" value="1"/>
</dbReference>
<dbReference type="GO" id="GO:0015293">
    <property type="term" value="F:symporter activity"/>
    <property type="evidence" value="ECO:0007669"/>
    <property type="project" value="UniProtKB-KW"/>
</dbReference>
<proteinExistence type="inferred from homology"/>
<feature type="region of interest" description="Disordered" evidence="3">
    <location>
        <begin position="632"/>
        <end position="666"/>
    </location>
</feature>
<keyword evidence="4" id="KW-1133">Transmembrane helix</keyword>
<feature type="compositionally biased region" description="Basic and acidic residues" evidence="3">
    <location>
        <begin position="632"/>
        <end position="650"/>
    </location>
</feature>
<dbReference type="AlphaFoldDB" id="A0A8S1SRN1"/>
<feature type="transmembrane region" description="Helical" evidence="4">
    <location>
        <begin position="21"/>
        <end position="41"/>
    </location>
</feature>
<evidence type="ECO:0000256" key="1">
    <source>
        <dbReference type="ARBA" id="ARBA00022737"/>
    </source>
</evidence>
<feature type="transmembrane region" description="Helical" evidence="4">
    <location>
        <begin position="462"/>
        <end position="479"/>
    </location>
</feature>
<organism evidence="5 6">
    <name type="scientific">Paramecium octaurelia</name>
    <dbReference type="NCBI Taxonomy" id="43137"/>
    <lineage>
        <taxon>Eukaryota</taxon>
        <taxon>Sar</taxon>
        <taxon>Alveolata</taxon>
        <taxon>Ciliophora</taxon>
        <taxon>Intramacronucleata</taxon>
        <taxon>Oligohymenophorea</taxon>
        <taxon>Peniculida</taxon>
        <taxon>Parameciidae</taxon>
        <taxon>Paramecium</taxon>
    </lineage>
</organism>
<dbReference type="PANTHER" id="PTHR11616:SF240">
    <property type="entry name" value="BLOATED TUBULES, ISOFORM B-RELATED"/>
    <property type="match status" value="1"/>
</dbReference>
<dbReference type="InterPro" id="IPR000175">
    <property type="entry name" value="Na/ntran_symport"/>
</dbReference>
<dbReference type="GO" id="GO:0035725">
    <property type="term" value="P:sodium ion transmembrane transport"/>
    <property type="evidence" value="ECO:0007669"/>
    <property type="project" value="TreeGrafter"/>
</dbReference>
<protein>
    <recommendedName>
        <fullName evidence="2">Transporter</fullName>
    </recommendedName>
</protein>
<feature type="transmembrane region" description="Helical" evidence="4">
    <location>
        <begin position="166"/>
        <end position="185"/>
    </location>
</feature>
<evidence type="ECO:0000256" key="3">
    <source>
        <dbReference type="SAM" id="MobiDB-lite"/>
    </source>
</evidence>
<feature type="transmembrane region" description="Helical" evidence="4">
    <location>
        <begin position="319"/>
        <end position="348"/>
    </location>
</feature>
<dbReference type="GO" id="GO:0005886">
    <property type="term" value="C:plasma membrane"/>
    <property type="evidence" value="ECO:0007669"/>
    <property type="project" value="TreeGrafter"/>
</dbReference>
<evidence type="ECO:0000256" key="2">
    <source>
        <dbReference type="RuleBase" id="RU003732"/>
    </source>
</evidence>
<feature type="transmembrane region" description="Helical" evidence="4">
    <location>
        <begin position="485"/>
        <end position="509"/>
    </location>
</feature>
<feature type="compositionally biased region" description="Low complexity" evidence="3">
    <location>
        <begin position="566"/>
        <end position="576"/>
    </location>
</feature>
<dbReference type="Proteomes" id="UP000683925">
    <property type="component" value="Unassembled WGS sequence"/>
</dbReference>
<feature type="compositionally biased region" description="Basic and acidic residues" evidence="3">
    <location>
        <begin position="581"/>
        <end position="595"/>
    </location>
</feature>
<feature type="transmembrane region" description="Helical" evidence="4">
    <location>
        <begin position="414"/>
        <end position="432"/>
    </location>
</feature>
<dbReference type="PANTHER" id="PTHR11616">
    <property type="entry name" value="SODIUM/CHLORIDE DEPENDENT TRANSPORTER"/>
    <property type="match status" value="1"/>
</dbReference>
<evidence type="ECO:0000313" key="6">
    <source>
        <dbReference type="Proteomes" id="UP000683925"/>
    </source>
</evidence>
<comment type="caution">
    <text evidence="5">The sequence shown here is derived from an EMBL/GenBank/DDBJ whole genome shotgun (WGS) entry which is preliminary data.</text>
</comment>
<evidence type="ECO:0000313" key="5">
    <source>
        <dbReference type="EMBL" id="CAD8144161.1"/>
    </source>
</evidence>
<keyword evidence="2" id="KW-0813">Transport</keyword>
<dbReference type="Pfam" id="PF02493">
    <property type="entry name" value="MORN"/>
    <property type="match status" value="9"/>
</dbReference>
<keyword evidence="6" id="KW-1185">Reference proteome</keyword>
<name>A0A8S1SRN1_PAROT</name>
<feature type="compositionally biased region" description="Basic and acidic residues" evidence="3">
    <location>
        <begin position="604"/>
        <end position="616"/>
    </location>
</feature>
<dbReference type="SMART" id="SM00698">
    <property type="entry name" value="MORN"/>
    <property type="match status" value="9"/>
</dbReference>
<dbReference type="EMBL" id="CAJJDP010000016">
    <property type="protein sequence ID" value="CAD8144161.1"/>
    <property type="molecule type" value="Genomic_DNA"/>
</dbReference>
<keyword evidence="1" id="KW-0677">Repeat</keyword>
<evidence type="ECO:0000256" key="4">
    <source>
        <dbReference type="SAM" id="Phobius"/>
    </source>
</evidence>
<dbReference type="CDD" id="cd10324">
    <property type="entry name" value="SLC6sbd"/>
    <property type="match status" value="1"/>
</dbReference>
<comment type="similarity">
    <text evidence="2">Belongs to the sodium:neurotransmitter symporter (SNF) (TC 2.A.22) family.</text>
</comment>
<dbReference type="CDD" id="cd23767">
    <property type="entry name" value="IQCD"/>
    <property type="match status" value="1"/>
</dbReference>
<feature type="transmembrane region" description="Helical" evidence="4">
    <location>
        <begin position="53"/>
        <end position="75"/>
    </location>
</feature>